<dbReference type="SMART" id="SM01117">
    <property type="entry name" value="Cyt-b5"/>
    <property type="match status" value="1"/>
</dbReference>
<feature type="chain" id="PRO_5040722188" description="Cytochrome b5 heme-binding domain-containing protein" evidence="2">
    <location>
        <begin position="20"/>
        <end position="176"/>
    </location>
</feature>
<comment type="similarity">
    <text evidence="1">Belongs to the cytochrome b5 family. MAPR subfamily.</text>
</comment>
<dbReference type="GO" id="GO:0012505">
    <property type="term" value="C:endomembrane system"/>
    <property type="evidence" value="ECO:0007669"/>
    <property type="project" value="TreeGrafter"/>
</dbReference>
<dbReference type="EMBL" id="BLQM01000456">
    <property type="protein sequence ID" value="GMH90788.1"/>
    <property type="molecule type" value="Genomic_DNA"/>
</dbReference>
<comment type="caution">
    <text evidence="4">The sequence shown here is derived from an EMBL/GenBank/DDBJ whole genome shotgun (WGS) entry which is preliminary data.</text>
</comment>
<feature type="domain" description="Cytochrome b5 heme-binding" evidence="3">
    <location>
        <begin position="76"/>
        <end position="170"/>
    </location>
</feature>
<dbReference type="Pfam" id="PF00173">
    <property type="entry name" value="Cyt-b5"/>
    <property type="match status" value="1"/>
</dbReference>
<evidence type="ECO:0000259" key="3">
    <source>
        <dbReference type="SMART" id="SM01117"/>
    </source>
</evidence>
<dbReference type="InterPro" id="IPR001199">
    <property type="entry name" value="Cyt_B5-like_heme/steroid-bd"/>
</dbReference>
<gene>
    <name evidence="4" type="ORF">TL16_g11869</name>
</gene>
<dbReference type="SUPFAM" id="SSF55856">
    <property type="entry name" value="Cytochrome b5-like heme/steroid binding domain"/>
    <property type="match status" value="1"/>
</dbReference>
<dbReference type="InterPro" id="IPR050577">
    <property type="entry name" value="MAPR/NEUFC/NENF-like"/>
</dbReference>
<protein>
    <recommendedName>
        <fullName evidence="3">Cytochrome b5 heme-binding domain-containing protein</fullName>
    </recommendedName>
</protein>
<dbReference type="Proteomes" id="UP001162640">
    <property type="component" value="Unassembled WGS sequence"/>
</dbReference>
<dbReference type="GO" id="GO:0016020">
    <property type="term" value="C:membrane"/>
    <property type="evidence" value="ECO:0007669"/>
    <property type="project" value="TreeGrafter"/>
</dbReference>
<dbReference type="AlphaFoldDB" id="A0A9W7BQE7"/>
<sequence length="176" mass="19376">MGILIKVSTLFTVITAILAGYAKHKMPTEVWNVHVQMVQDSITMPFKNGFSFLGGPLNPKPSYVVKTEQTKGVYDLCVNELKEYGGVNFPEKPILLSVGGKVFDVSEGSKFYGHGQPYNLFAGKACTRALSIGSLDPKDLNDDIEGVDSKAVEGQVKFYTEKYKLVGQLKTKEECE</sequence>
<reference evidence="5" key="1">
    <citation type="journal article" date="2023" name="Commun. Biol.">
        <title>Genome analysis of Parmales, the sister group of diatoms, reveals the evolutionary specialization of diatoms from phago-mixotrophs to photoautotrophs.</title>
        <authorList>
            <person name="Ban H."/>
            <person name="Sato S."/>
            <person name="Yoshikawa S."/>
            <person name="Yamada K."/>
            <person name="Nakamura Y."/>
            <person name="Ichinomiya M."/>
            <person name="Sato N."/>
            <person name="Blanc-Mathieu R."/>
            <person name="Endo H."/>
            <person name="Kuwata A."/>
            <person name="Ogata H."/>
        </authorList>
    </citation>
    <scope>NUCLEOTIDE SEQUENCE [LARGE SCALE GENOMIC DNA]</scope>
</reference>
<dbReference type="PANTHER" id="PTHR10281">
    <property type="entry name" value="MEMBRANE-ASSOCIATED PROGESTERONE RECEPTOR COMPONENT-RELATED"/>
    <property type="match status" value="1"/>
</dbReference>
<feature type="signal peptide" evidence="2">
    <location>
        <begin position="1"/>
        <end position="19"/>
    </location>
</feature>
<dbReference type="InterPro" id="IPR036400">
    <property type="entry name" value="Cyt_B5-like_heme/steroid_sf"/>
</dbReference>
<dbReference type="Gene3D" id="3.10.120.10">
    <property type="entry name" value="Cytochrome b5-like heme/steroid binding domain"/>
    <property type="match status" value="1"/>
</dbReference>
<evidence type="ECO:0000313" key="5">
    <source>
        <dbReference type="Proteomes" id="UP001162640"/>
    </source>
</evidence>
<evidence type="ECO:0000256" key="2">
    <source>
        <dbReference type="SAM" id="SignalP"/>
    </source>
</evidence>
<dbReference type="PANTHER" id="PTHR10281:SF76">
    <property type="entry name" value="CALCUTTA CUP-RELATED"/>
    <property type="match status" value="1"/>
</dbReference>
<accession>A0A9W7BQE7</accession>
<organism evidence="4 5">
    <name type="scientific">Triparma laevis f. inornata</name>
    <dbReference type="NCBI Taxonomy" id="1714386"/>
    <lineage>
        <taxon>Eukaryota</taxon>
        <taxon>Sar</taxon>
        <taxon>Stramenopiles</taxon>
        <taxon>Ochrophyta</taxon>
        <taxon>Bolidophyceae</taxon>
        <taxon>Parmales</taxon>
        <taxon>Triparmaceae</taxon>
        <taxon>Triparma</taxon>
    </lineage>
</organism>
<evidence type="ECO:0000256" key="1">
    <source>
        <dbReference type="ARBA" id="ARBA00038357"/>
    </source>
</evidence>
<evidence type="ECO:0000313" key="4">
    <source>
        <dbReference type="EMBL" id="GMH90788.1"/>
    </source>
</evidence>
<keyword evidence="2" id="KW-0732">Signal</keyword>
<proteinExistence type="inferred from homology"/>
<name>A0A9W7BQE7_9STRA</name>